<keyword evidence="1" id="KW-0175">Coiled coil</keyword>
<sequence>MLKKAGVFLLWVLLLAGFAVLLWALVLYEGWPLWYVPVIFIATLALVVLVRWVVRRWYAWRLRARMKGELPQSRRDESPHLDQDWNRGVRGLRDSRLSRLGSPMYVLPWFLMLGQSGCGKSSLLNHSGLTSALRSANPGKQAAATGTLDWWFLERAVVIDPAGRLSEGHSDAGPEWRRLLYWLLRSRRREPLNGVLLVIDSKRLLADSDEALGEQGHHLRRRLDDLVKVFGARLPVYFIVTHAEALPGFTQWGAALTPVQREQPFGLLSQQRTGAGAFLDEVFTGLARRLSDLRIELGVRGLPDEQAFSLPERIDDLRPRLEKLLSPAFDASPYSESPLLSGLFLTAQSADAEGRAEGWFSHDLLGQLLPGQRYAYQAIDSWHRWRRLLAHAAVIAWLGLCVGFAALMFYADRHTQGVLAEALHEPPAVTDFAGGLETDLDALRRYRQALINLSEAQQGGWRSLLPFSRHIDDVQEHYRADYVSLFDSEIRHPVFDGFISQNLRNALNNGDPRLIAAYVEFLVRRINLLDARLNNQSMENLPLPGSEVGFLNLAYGSKQTIGAGQLVTLGSTYRSYLEWQTDIAQMQTQRAGLLGQLESMGLEGRPLVWLTEWAELQGNLPPIQLSEYWTDTDNPNLSLSGAYTAQGHSAILGFIDELGLASRDQTLWKAQRVKFLEHYQSDTQDAWYRFIQGSLLSSQTRLKTRSDWQQTLSVVGTPNDPFIRLLHRSAARFELIPVEHRAPWASRAVAMDRLLKLAANNDLHVEPGVLANFKVTNALGGDVLKGMVNGGSIESGVSGLRDELTQTRALARFGQLMKGVIDDLQKNDAQAFQVALDTWGFGADPAVKAAPLWEADSIRTALIRALKGPDPREDVVWSLATGQLDFSSHYVAEVAACRLQSDWSGQLLSSIQGVRDPVMLNELLYGDRGQLPAFMNGPVKTFVQRDAQRYSGRESLGVQIPLTGAFYAYVSRMQHAQNDLVSAQRQSQTQQATEQQSKQALDAEQKTLTAQRAELKQSIATLQATAAVVELSASPSQVNISARSLPQQTRLTLQCSGRSTVLDNFNFPTSASFVWAPGACADVSLEISFANFKLIRHWTGDRAFVDFLRLFNGGQHTFTATDFPSQRNLMGSENLIGIQLTYRQEGEQLLLEKYAKADELQVQVAVLDERLKSIAEQLTAMEAQAAALNVSLSALGSPAQQGVANIQPPTQIAWCWTPRPVDTGFAAGEGLRLDLGVYDNEMRTRNLEAQLRTLGLATQREAAQTATGEKVQRLLVVSLRDDAAAQRAIREIARKMGVDSKLDSTASGKVGVR</sequence>
<evidence type="ECO:0000313" key="5">
    <source>
        <dbReference type="EMBL" id="KFE54502.1"/>
    </source>
</evidence>
<keyword evidence="6" id="KW-1185">Reference proteome</keyword>
<evidence type="ECO:0000256" key="2">
    <source>
        <dbReference type="SAM" id="MobiDB-lite"/>
    </source>
</evidence>
<dbReference type="SUPFAM" id="SSF52540">
    <property type="entry name" value="P-loop containing nucleoside triphosphate hydrolases"/>
    <property type="match status" value="1"/>
</dbReference>
<feature type="domain" description="Type VI secretion system component TssM1 N-terminal" evidence="4">
    <location>
        <begin position="173"/>
        <end position="397"/>
    </location>
</feature>
<dbReference type="InterPro" id="IPR027417">
    <property type="entry name" value="P-loop_NTPase"/>
</dbReference>
<feature type="compositionally biased region" description="Low complexity" evidence="2">
    <location>
        <begin position="982"/>
        <end position="1000"/>
    </location>
</feature>
<feature type="transmembrane region" description="Helical" evidence="3">
    <location>
        <begin position="7"/>
        <end position="28"/>
    </location>
</feature>
<feature type="transmembrane region" description="Helical" evidence="3">
    <location>
        <begin position="34"/>
        <end position="54"/>
    </location>
</feature>
<evidence type="ECO:0000313" key="6">
    <source>
        <dbReference type="Proteomes" id="UP000028631"/>
    </source>
</evidence>
<protein>
    <recommendedName>
        <fullName evidence="4">Type VI secretion system component TssM1 N-terminal domain-containing protein</fullName>
    </recommendedName>
</protein>
<keyword evidence="3" id="KW-0472">Membrane</keyword>
<dbReference type="CDD" id="cd00882">
    <property type="entry name" value="Ras_like_GTPase"/>
    <property type="match status" value="1"/>
</dbReference>
<evidence type="ECO:0000256" key="3">
    <source>
        <dbReference type="SAM" id="Phobius"/>
    </source>
</evidence>
<dbReference type="PANTHER" id="PTHR36153">
    <property type="entry name" value="INNER MEMBRANE PROTEIN-RELATED"/>
    <property type="match status" value="1"/>
</dbReference>
<dbReference type="Gene3D" id="3.40.50.300">
    <property type="entry name" value="P-loop containing nucleotide triphosphate hydrolases"/>
    <property type="match status" value="1"/>
</dbReference>
<proteinExistence type="predicted"/>
<feature type="region of interest" description="Disordered" evidence="2">
    <location>
        <begin position="980"/>
        <end position="1000"/>
    </location>
</feature>
<dbReference type="Pfam" id="PF14331">
    <property type="entry name" value="IcmF-related_N"/>
    <property type="match status" value="1"/>
</dbReference>
<dbReference type="InterPro" id="IPR053156">
    <property type="entry name" value="T6SS_TssM-like"/>
</dbReference>
<keyword evidence="3" id="KW-1133">Transmembrane helix</keyword>
<evidence type="ECO:0000256" key="1">
    <source>
        <dbReference type="SAM" id="Coils"/>
    </source>
</evidence>
<accession>A0A085VGD9</accession>
<reference evidence="5 6" key="1">
    <citation type="submission" date="2014-07" db="EMBL/GenBank/DDBJ databases">
        <title>Draft Genome Sequences of Environmental Pseudomonas syringae strains.</title>
        <authorList>
            <person name="Baltrus D.A."/>
            <person name="Berge O."/>
            <person name="Morris C."/>
        </authorList>
    </citation>
    <scope>NUCLEOTIDE SEQUENCE [LARGE SCALE GENOMIC DNA]</scope>
    <source>
        <strain evidence="5 6">GAW0119</strain>
    </source>
</reference>
<dbReference type="PANTHER" id="PTHR36153:SF1">
    <property type="entry name" value="TYPE VI SECRETION SYSTEM COMPONENT TSSM1"/>
    <property type="match status" value="1"/>
</dbReference>
<gene>
    <name evidence="5" type="ORF">IV01_15435</name>
</gene>
<dbReference type="OrthoDB" id="9758229at2"/>
<dbReference type="PATRIC" id="fig|317.175.peg.3213"/>
<comment type="caution">
    <text evidence="5">The sequence shown here is derived from an EMBL/GenBank/DDBJ whole genome shotgun (WGS) entry which is preliminary data.</text>
</comment>
<dbReference type="InterPro" id="IPR025743">
    <property type="entry name" value="TssM1_N"/>
</dbReference>
<dbReference type="RefSeq" id="WP_032629422.1">
    <property type="nucleotide sequence ID" value="NZ_JPQU01000043.1"/>
</dbReference>
<dbReference type="Proteomes" id="UP000028631">
    <property type="component" value="Unassembled WGS sequence"/>
</dbReference>
<feature type="transmembrane region" description="Helical" evidence="3">
    <location>
        <begin position="388"/>
        <end position="411"/>
    </location>
</feature>
<organism evidence="5 6">
    <name type="scientific">Pseudomonas syringae</name>
    <dbReference type="NCBI Taxonomy" id="317"/>
    <lineage>
        <taxon>Bacteria</taxon>
        <taxon>Pseudomonadati</taxon>
        <taxon>Pseudomonadota</taxon>
        <taxon>Gammaproteobacteria</taxon>
        <taxon>Pseudomonadales</taxon>
        <taxon>Pseudomonadaceae</taxon>
        <taxon>Pseudomonas</taxon>
    </lineage>
</organism>
<evidence type="ECO:0000259" key="4">
    <source>
        <dbReference type="Pfam" id="PF14331"/>
    </source>
</evidence>
<feature type="coiled-coil region" evidence="1">
    <location>
        <begin position="1157"/>
        <end position="1184"/>
    </location>
</feature>
<name>A0A085VGD9_PSESX</name>
<keyword evidence="3" id="KW-0812">Transmembrane</keyword>
<dbReference type="EMBL" id="JPQU01000043">
    <property type="protein sequence ID" value="KFE54502.1"/>
    <property type="molecule type" value="Genomic_DNA"/>
</dbReference>